<organism evidence="2">
    <name type="scientific">uncultured Acidimicrobiales bacterium</name>
    <dbReference type="NCBI Taxonomy" id="310071"/>
    <lineage>
        <taxon>Bacteria</taxon>
        <taxon>Bacillati</taxon>
        <taxon>Actinomycetota</taxon>
        <taxon>Acidimicrobiia</taxon>
        <taxon>Acidimicrobiales</taxon>
        <taxon>environmental samples</taxon>
    </lineage>
</organism>
<evidence type="ECO:0000313" key="2">
    <source>
        <dbReference type="EMBL" id="CAA9256897.1"/>
    </source>
</evidence>
<dbReference type="EMBL" id="CADCSY010000117">
    <property type="protein sequence ID" value="CAA9256897.1"/>
    <property type="molecule type" value="Genomic_DNA"/>
</dbReference>
<sequence>AADERPHGVRRQWCASCRSCSGGGRRGDRLRGRAWRGCHDDVSPRPPGDAHRARTLPDDDLRRHDGGDRSTRAAWPRQPPPKPGRPSGIPGSPHRGGAGRDRAGGRSAGRRRAAAVPVAHRPPGRPARRPPATAALGRRPRRPRRDL</sequence>
<dbReference type="AlphaFoldDB" id="A0A6J4IRD5"/>
<feature type="region of interest" description="Disordered" evidence="1">
    <location>
        <begin position="17"/>
        <end position="147"/>
    </location>
</feature>
<feature type="non-terminal residue" evidence="2">
    <location>
        <position position="1"/>
    </location>
</feature>
<gene>
    <name evidence="2" type="ORF">AVDCRST_MAG20-2468</name>
</gene>
<name>A0A6J4IRD5_9ACTN</name>
<feature type="compositionally biased region" description="Low complexity" evidence="1">
    <location>
        <begin position="85"/>
        <end position="95"/>
    </location>
</feature>
<feature type="compositionally biased region" description="Basic and acidic residues" evidence="1">
    <location>
        <begin position="25"/>
        <end position="71"/>
    </location>
</feature>
<feature type="compositionally biased region" description="Basic residues" evidence="1">
    <location>
        <begin position="138"/>
        <end position="147"/>
    </location>
</feature>
<evidence type="ECO:0000256" key="1">
    <source>
        <dbReference type="SAM" id="MobiDB-lite"/>
    </source>
</evidence>
<proteinExistence type="predicted"/>
<feature type="non-terminal residue" evidence="2">
    <location>
        <position position="147"/>
    </location>
</feature>
<reference evidence="2" key="1">
    <citation type="submission" date="2020-02" db="EMBL/GenBank/DDBJ databases">
        <authorList>
            <person name="Meier V. D."/>
        </authorList>
    </citation>
    <scope>NUCLEOTIDE SEQUENCE</scope>
    <source>
        <strain evidence="2">AVDCRST_MAG20</strain>
    </source>
</reference>
<protein>
    <submittedName>
        <fullName evidence="2">Uncharacterized protein</fullName>
    </submittedName>
</protein>
<accession>A0A6J4IRD5</accession>